<proteinExistence type="predicted"/>
<dbReference type="GO" id="GO:0016887">
    <property type="term" value="F:ATP hydrolysis activity"/>
    <property type="evidence" value="ECO:0007669"/>
    <property type="project" value="InterPro"/>
</dbReference>
<dbReference type="Pfam" id="PF00664">
    <property type="entry name" value="ABC_membrane"/>
    <property type="match status" value="1"/>
</dbReference>
<dbReference type="SUPFAM" id="SSF90123">
    <property type="entry name" value="ABC transporter transmembrane region"/>
    <property type="match status" value="1"/>
</dbReference>
<dbReference type="AlphaFoldDB" id="A0A1M4ZQB4"/>
<dbReference type="OrthoDB" id="9780296at2"/>
<comment type="subcellular location">
    <subcellularLocation>
        <location evidence="1">Cell membrane</location>
        <topology evidence="1">Multi-pass membrane protein</topology>
    </subcellularLocation>
</comment>
<evidence type="ECO:0000313" key="10">
    <source>
        <dbReference type="EMBL" id="SHF19982.1"/>
    </source>
</evidence>
<organism evidence="10 11">
    <name type="scientific">Bacteroides faecichinchillae</name>
    <dbReference type="NCBI Taxonomy" id="871325"/>
    <lineage>
        <taxon>Bacteria</taxon>
        <taxon>Pseudomonadati</taxon>
        <taxon>Bacteroidota</taxon>
        <taxon>Bacteroidia</taxon>
        <taxon>Bacteroidales</taxon>
        <taxon>Bacteroidaceae</taxon>
        <taxon>Bacteroides</taxon>
    </lineage>
</organism>
<evidence type="ECO:0000256" key="5">
    <source>
        <dbReference type="ARBA" id="ARBA00022989"/>
    </source>
</evidence>
<feature type="domain" description="ABC transporter" evidence="8">
    <location>
        <begin position="374"/>
        <end position="608"/>
    </location>
</feature>
<dbReference type="PROSITE" id="PS50929">
    <property type="entry name" value="ABC_TM1F"/>
    <property type="match status" value="1"/>
</dbReference>
<accession>A0A1M4ZQB4</accession>
<keyword evidence="2 7" id="KW-0812">Transmembrane</keyword>
<dbReference type="STRING" id="871325.SAMN05444349_11340"/>
<evidence type="ECO:0000256" key="3">
    <source>
        <dbReference type="ARBA" id="ARBA00022741"/>
    </source>
</evidence>
<evidence type="ECO:0000259" key="9">
    <source>
        <dbReference type="PROSITE" id="PS50929"/>
    </source>
</evidence>
<feature type="transmembrane region" description="Helical" evidence="7">
    <location>
        <begin position="181"/>
        <end position="209"/>
    </location>
</feature>
<dbReference type="InterPro" id="IPR039421">
    <property type="entry name" value="Type_1_exporter"/>
</dbReference>
<dbReference type="GO" id="GO:0005886">
    <property type="term" value="C:plasma membrane"/>
    <property type="evidence" value="ECO:0007669"/>
    <property type="project" value="UniProtKB-SubCell"/>
</dbReference>
<evidence type="ECO:0000256" key="4">
    <source>
        <dbReference type="ARBA" id="ARBA00022840"/>
    </source>
</evidence>
<evidence type="ECO:0000256" key="1">
    <source>
        <dbReference type="ARBA" id="ARBA00004651"/>
    </source>
</evidence>
<protein>
    <submittedName>
        <fullName evidence="10">ATP-binding cassette, subfamily B/ATP-binding cassette, subfamily B, MsbA</fullName>
    </submittedName>
</protein>
<dbReference type="PROSITE" id="PS50893">
    <property type="entry name" value="ABC_TRANSPORTER_2"/>
    <property type="match status" value="1"/>
</dbReference>
<dbReference type="Gene3D" id="3.40.50.300">
    <property type="entry name" value="P-loop containing nucleotide triphosphate hydrolases"/>
    <property type="match status" value="1"/>
</dbReference>
<feature type="transmembrane region" description="Helical" evidence="7">
    <location>
        <begin position="20"/>
        <end position="48"/>
    </location>
</feature>
<dbReference type="Gene3D" id="1.20.1560.10">
    <property type="entry name" value="ABC transporter type 1, transmembrane domain"/>
    <property type="match status" value="1"/>
</dbReference>
<keyword evidence="4 10" id="KW-0067">ATP-binding</keyword>
<reference evidence="10 11" key="1">
    <citation type="submission" date="2016-11" db="EMBL/GenBank/DDBJ databases">
        <authorList>
            <person name="Jaros S."/>
            <person name="Januszkiewicz K."/>
            <person name="Wedrychowicz H."/>
        </authorList>
    </citation>
    <scope>NUCLEOTIDE SEQUENCE [LARGE SCALE GENOMIC DNA]</scope>
    <source>
        <strain evidence="10 11">DSM 26883</strain>
    </source>
</reference>
<dbReference type="Proteomes" id="UP000184436">
    <property type="component" value="Unassembled WGS sequence"/>
</dbReference>
<dbReference type="Pfam" id="PF00005">
    <property type="entry name" value="ABC_tran"/>
    <property type="match status" value="1"/>
</dbReference>
<evidence type="ECO:0000256" key="7">
    <source>
        <dbReference type="SAM" id="Phobius"/>
    </source>
</evidence>
<dbReference type="CDD" id="cd03251">
    <property type="entry name" value="ABCC_MsbA"/>
    <property type="match status" value="1"/>
</dbReference>
<dbReference type="GO" id="GO:0005524">
    <property type="term" value="F:ATP binding"/>
    <property type="evidence" value="ECO:0007669"/>
    <property type="project" value="UniProtKB-KW"/>
</dbReference>
<dbReference type="PANTHER" id="PTHR24221:SF654">
    <property type="entry name" value="ATP-BINDING CASSETTE SUB-FAMILY B MEMBER 6"/>
    <property type="match status" value="1"/>
</dbReference>
<dbReference type="FunFam" id="3.40.50.300:FF:000218">
    <property type="entry name" value="Multidrug ABC transporter ATP-binding protein"/>
    <property type="match status" value="1"/>
</dbReference>
<feature type="transmembrane region" description="Helical" evidence="7">
    <location>
        <begin position="91"/>
        <end position="113"/>
    </location>
</feature>
<dbReference type="GO" id="GO:0140359">
    <property type="term" value="F:ABC-type transporter activity"/>
    <property type="evidence" value="ECO:0007669"/>
    <property type="project" value="InterPro"/>
</dbReference>
<keyword evidence="5 7" id="KW-1133">Transmembrane helix</keyword>
<dbReference type="InterPro" id="IPR003593">
    <property type="entry name" value="AAA+_ATPase"/>
</dbReference>
<sequence>MKEFLQLMRRFLWPYKRFIGWAVVLNILSAVFNVFSFSLLIPILNILFKTEENPEVYHYMEWGTDKFDVVLKNNFYYYVTDMIQAGGPGQVLLLLGIGLTVMTLLKTACYFASSAVMIPLRTGVVRDIRITVYAKVMRLPLSFFSEERKGDIIARMSGDVGEVENSITSSLDMLLKNPIMILIYFTTLIILSWQLTLFTILVLPGMGWLMGKVGRKLKRQSLEAQSKWSDSMSQLEETLGGLRIIKAFIAEDRMINRFTKCSNELRDASNRVAMRQVLAHPLSEFLGTILIVAVLWFGGSLILSEGSTLSASKFIYYMVILYSVINPLKDFAKAGYNIPKGLASMERVDKILKAENNIKEIANPKPLKGLNDRIEFKDISFSYDGKREVLKHVNLTVPKGQTIALVGQSGSGKSTLVDLLPRYHDVQEGTITIDGTSIKDVRIADLRTLIGNVNQEAILFNDTFFNNIAFGVENATMEQVVEAAKIANAHDFIMEKPEGYNTNIGDRGGKLSGGQRQRISIARAILKNPPILILDEATSALDTESERLVQEALERLMKTRTTIAIAHRLSTIKNADEICVLYEGEIVERGRHEELIELDGYYKRLHDMQQL</sequence>
<dbReference type="SUPFAM" id="SSF52540">
    <property type="entry name" value="P-loop containing nucleoside triphosphate hydrolases"/>
    <property type="match status" value="1"/>
</dbReference>
<keyword evidence="6 7" id="KW-0472">Membrane</keyword>
<evidence type="ECO:0000259" key="8">
    <source>
        <dbReference type="PROSITE" id="PS50893"/>
    </source>
</evidence>
<dbReference type="PROSITE" id="PS00211">
    <property type="entry name" value="ABC_TRANSPORTER_1"/>
    <property type="match status" value="1"/>
</dbReference>
<evidence type="ECO:0000256" key="6">
    <source>
        <dbReference type="ARBA" id="ARBA00023136"/>
    </source>
</evidence>
<dbReference type="PANTHER" id="PTHR24221">
    <property type="entry name" value="ATP-BINDING CASSETTE SUB-FAMILY B"/>
    <property type="match status" value="1"/>
</dbReference>
<evidence type="ECO:0000256" key="2">
    <source>
        <dbReference type="ARBA" id="ARBA00022692"/>
    </source>
</evidence>
<name>A0A1M4ZQB4_9BACE</name>
<keyword evidence="3" id="KW-0547">Nucleotide-binding</keyword>
<evidence type="ECO:0000313" key="11">
    <source>
        <dbReference type="Proteomes" id="UP000184436"/>
    </source>
</evidence>
<dbReference type="InterPro" id="IPR036640">
    <property type="entry name" value="ABC1_TM_sf"/>
</dbReference>
<feature type="domain" description="ABC transmembrane type-1" evidence="9">
    <location>
        <begin position="21"/>
        <end position="340"/>
    </location>
</feature>
<dbReference type="RefSeq" id="WP_025074691.1">
    <property type="nucleotide sequence ID" value="NZ_FQVD01000013.1"/>
</dbReference>
<dbReference type="InterPro" id="IPR003439">
    <property type="entry name" value="ABC_transporter-like_ATP-bd"/>
</dbReference>
<dbReference type="InterPro" id="IPR017871">
    <property type="entry name" value="ABC_transporter-like_CS"/>
</dbReference>
<dbReference type="InterPro" id="IPR011527">
    <property type="entry name" value="ABC1_TM_dom"/>
</dbReference>
<gene>
    <name evidence="10" type="ORF">SAMN05444349_11340</name>
</gene>
<dbReference type="EMBL" id="FQVD01000013">
    <property type="protein sequence ID" value="SHF19982.1"/>
    <property type="molecule type" value="Genomic_DNA"/>
</dbReference>
<dbReference type="GO" id="GO:0034040">
    <property type="term" value="F:ATPase-coupled lipid transmembrane transporter activity"/>
    <property type="evidence" value="ECO:0007669"/>
    <property type="project" value="TreeGrafter"/>
</dbReference>
<dbReference type="InterPro" id="IPR027417">
    <property type="entry name" value="P-loop_NTPase"/>
</dbReference>
<dbReference type="SMART" id="SM00382">
    <property type="entry name" value="AAA"/>
    <property type="match status" value="1"/>
</dbReference>
<keyword evidence="11" id="KW-1185">Reference proteome</keyword>
<dbReference type="CDD" id="cd18552">
    <property type="entry name" value="ABC_6TM_MsbA_like"/>
    <property type="match status" value="1"/>
</dbReference>